<name>A0A0H3ACR4_NITV4</name>
<evidence type="ECO:0000313" key="2">
    <source>
        <dbReference type="Proteomes" id="UP000009173"/>
    </source>
</evidence>
<dbReference type="Proteomes" id="UP000009173">
    <property type="component" value="Plasmid pDVUL01"/>
</dbReference>
<dbReference type="EMBL" id="CP000528">
    <property type="protein sequence ID" value="ABM30106.1"/>
    <property type="molecule type" value="Genomic_DNA"/>
</dbReference>
<accession>A0A0H3ACR4</accession>
<dbReference type="RefSeq" id="WP_011787307.1">
    <property type="nucleotide sequence ID" value="NC_008741.1"/>
</dbReference>
<dbReference type="InterPro" id="IPR036249">
    <property type="entry name" value="Thioredoxin-like_sf"/>
</dbReference>
<evidence type="ECO:0000313" key="1">
    <source>
        <dbReference type="EMBL" id="ABM30106.1"/>
    </source>
</evidence>
<dbReference type="AlphaFoldDB" id="A0A0H3ACR4"/>
<proteinExistence type="predicted"/>
<organism evidence="1 2">
    <name type="scientific">Nitratidesulfovibrio vulgaris (strain DP4)</name>
    <name type="common">Desulfovibrio vulgaris</name>
    <dbReference type="NCBI Taxonomy" id="391774"/>
    <lineage>
        <taxon>Bacteria</taxon>
        <taxon>Pseudomonadati</taxon>
        <taxon>Thermodesulfobacteriota</taxon>
        <taxon>Desulfovibrionia</taxon>
        <taxon>Desulfovibrionales</taxon>
        <taxon>Desulfovibrionaceae</taxon>
        <taxon>Nitratidesulfovibrio</taxon>
    </lineage>
</organism>
<keyword evidence="1" id="KW-0614">Plasmid</keyword>
<geneLocation type="plasmid" evidence="1 2">
    <name>pDVUL01</name>
</geneLocation>
<dbReference type="KEGG" id="dvl:Dvul_3095"/>
<dbReference type="HOGENOM" id="CLU_126515_1_0_7"/>
<dbReference type="Gene3D" id="3.40.30.10">
    <property type="entry name" value="Glutaredoxin"/>
    <property type="match status" value="1"/>
</dbReference>
<sequence>MDKPDHHILVCMSFRGLEPKGTCIRKGAPDLVAHLDAEIAARGLNAFVSTTGCLQFCDKGPVLVVYPQGHWYGGVDDEDAIDAILDALEAGEPCTELLLT</sequence>
<reference evidence="2" key="1">
    <citation type="journal article" date="2009" name="Environ. Microbiol.">
        <title>Contribution of mobile genetic elements to Desulfovibrio vulgaris genome plasticity.</title>
        <authorList>
            <person name="Walker C.B."/>
            <person name="Stolyar S."/>
            <person name="Chivian D."/>
            <person name="Pinel N."/>
            <person name="Gabster J.A."/>
            <person name="Dehal P.S."/>
            <person name="He Z."/>
            <person name="Yang Z.K."/>
            <person name="Yen H.C."/>
            <person name="Zhou J."/>
            <person name="Wall J.D."/>
            <person name="Hazen T.C."/>
            <person name="Arkin A.P."/>
            <person name="Stahl D.A."/>
        </authorList>
    </citation>
    <scope>NUCLEOTIDE SEQUENCE [LARGE SCALE GENOMIC DNA]</scope>
    <source>
        <strain evidence="2">DP4</strain>
        <plasmid evidence="2">Plasmid pDVUL01</plasmid>
    </source>
</reference>
<gene>
    <name evidence="1" type="ordered locus">Dvul_3095</name>
</gene>
<dbReference type="SUPFAM" id="SSF52833">
    <property type="entry name" value="Thioredoxin-like"/>
    <property type="match status" value="1"/>
</dbReference>
<dbReference type="CDD" id="cd02980">
    <property type="entry name" value="TRX_Fd_family"/>
    <property type="match status" value="1"/>
</dbReference>
<protein>
    <submittedName>
        <fullName evidence="1">Ferredoxin, 2fe-2s</fullName>
    </submittedName>
</protein>